<sequence length="604" mass="66437">MTHSTGNNIDDIPLAPIHVEETQQPEASTSQQRHNSETSPMVESVADDGYRLHRRQKNKPQRAAQALVLHRNDPGITEDPEVKKTAASPPTTSASNEENAGKESAPKANTETRTKPKKKKLKFKTFAQLAASERYRQTRAAYELLNVDDDDDSEGEIEGGSEEHPLRRLADGEMEPPGGENAVEDMDVDEADRGARTSGHSDTELSIGNDAAVLAKESPAVSDDGEETSGECVDNLPDGQVTEGNSSSMHEVLTNWMEEYGGHHVKLTENGQSLYQAYYAATSNPNGDRLVMAEEDTRALNVIKRNVLNLLLTRLRYDIQLDLVQPHKELTRMYPAIVAPNTSTGATAKLYAHFAADRQVCTSTTISSRARAPQIELRALAVFSREPIYVWTIGDNGATRVDQYTVHTYEMQNGDAHETGIEVELSPEAVRQLLRGCATAQVVPIMLTVQEGTSEFQGISLNKTFSVWDSQPGTSMRDRLDCVHSTLGFAQIDGVPFEYASLPDAARSEEQLILEDLGMDVYASGAHEHDVNDPTLPAPPKRTPVSGSNPVHIEVYSRILSEAFPQLRPALDGRIASRLDRANAQAFKKWTEKKASRVGVARRY</sequence>
<dbReference type="Proteomes" id="UP000429607">
    <property type="component" value="Unassembled WGS sequence"/>
</dbReference>
<dbReference type="OrthoDB" id="127318at2759"/>
<evidence type="ECO:0000313" key="6">
    <source>
        <dbReference type="Proteomes" id="UP000434957"/>
    </source>
</evidence>
<evidence type="ECO:0000313" key="5">
    <source>
        <dbReference type="Proteomes" id="UP000429607"/>
    </source>
</evidence>
<accession>A0A6A3P4T7</accession>
<dbReference type="Proteomes" id="UP000435112">
    <property type="component" value="Unassembled WGS sequence"/>
</dbReference>
<gene>
    <name evidence="3" type="ORF">PR001_g928</name>
    <name evidence="2" type="ORF">PR002_g2295</name>
    <name evidence="4" type="ORF">PR003_g12129</name>
</gene>
<comment type="caution">
    <text evidence="3">The sequence shown here is derived from an EMBL/GenBank/DDBJ whole genome shotgun (WGS) entry which is preliminary data.</text>
</comment>
<dbReference type="EMBL" id="QXFV01000026">
    <property type="protein sequence ID" value="KAE9052001.1"/>
    <property type="molecule type" value="Genomic_DNA"/>
</dbReference>
<keyword evidence="6" id="KW-1185">Reference proteome</keyword>
<feature type="region of interest" description="Disordered" evidence="1">
    <location>
        <begin position="1"/>
        <end position="120"/>
    </location>
</feature>
<evidence type="ECO:0000313" key="4">
    <source>
        <dbReference type="EMBL" id="KAE9337188.1"/>
    </source>
</evidence>
<protein>
    <submittedName>
        <fullName evidence="3">Uncharacterized protein</fullName>
    </submittedName>
</protein>
<reference evidence="5 7" key="1">
    <citation type="submission" date="2018-09" db="EMBL/GenBank/DDBJ databases">
        <title>Genomic investigation of the strawberry pathogen Phytophthora fragariae indicates pathogenicity is determined by transcriptional variation in three key races.</title>
        <authorList>
            <person name="Adams T.M."/>
            <person name="Armitage A.D."/>
            <person name="Sobczyk M.K."/>
            <person name="Bates H.J."/>
            <person name="Dunwell J.M."/>
            <person name="Nellist C.F."/>
            <person name="Harrison R.J."/>
        </authorList>
    </citation>
    <scope>NUCLEOTIDE SEQUENCE [LARGE SCALE GENOMIC DNA]</scope>
    <source>
        <strain evidence="3 5">SCRP249</strain>
        <strain evidence="2 7">SCRP324</strain>
        <strain evidence="4 6">SCRP333</strain>
    </source>
</reference>
<feature type="compositionally biased region" description="Polar residues" evidence="1">
    <location>
        <begin position="22"/>
        <end position="41"/>
    </location>
</feature>
<feature type="compositionally biased region" description="Acidic residues" evidence="1">
    <location>
        <begin position="146"/>
        <end position="160"/>
    </location>
</feature>
<evidence type="ECO:0000313" key="2">
    <source>
        <dbReference type="EMBL" id="KAE9045325.1"/>
    </source>
</evidence>
<feature type="region of interest" description="Disordered" evidence="1">
    <location>
        <begin position="217"/>
        <end position="246"/>
    </location>
</feature>
<feature type="compositionally biased region" description="Basic and acidic residues" evidence="1">
    <location>
        <begin position="99"/>
        <end position="114"/>
    </location>
</feature>
<dbReference type="EMBL" id="QXFT01000719">
    <property type="protein sequence ID" value="KAE9337188.1"/>
    <property type="molecule type" value="Genomic_DNA"/>
</dbReference>
<feature type="compositionally biased region" description="Basic and acidic residues" evidence="1">
    <location>
        <begin position="161"/>
        <end position="171"/>
    </location>
</feature>
<evidence type="ECO:0000313" key="7">
    <source>
        <dbReference type="Proteomes" id="UP000435112"/>
    </source>
</evidence>
<evidence type="ECO:0000256" key="1">
    <source>
        <dbReference type="SAM" id="MobiDB-lite"/>
    </source>
</evidence>
<organism evidence="3 5">
    <name type="scientific">Phytophthora rubi</name>
    <dbReference type="NCBI Taxonomy" id="129364"/>
    <lineage>
        <taxon>Eukaryota</taxon>
        <taxon>Sar</taxon>
        <taxon>Stramenopiles</taxon>
        <taxon>Oomycota</taxon>
        <taxon>Peronosporomycetes</taxon>
        <taxon>Peronosporales</taxon>
        <taxon>Peronosporaceae</taxon>
        <taxon>Phytophthora</taxon>
    </lineage>
</organism>
<proteinExistence type="predicted"/>
<dbReference type="EMBL" id="QXFU01000076">
    <property type="protein sequence ID" value="KAE9045325.1"/>
    <property type="molecule type" value="Genomic_DNA"/>
</dbReference>
<name>A0A6A3P4T7_9STRA</name>
<feature type="region of interest" description="Disordered" evidence="1">
    <location>
        <begin position="145"/>
        <end position="185"/>
    </location>
</feature>
<dbReference type="AlphaFoldDB" id="A0A6A3P4T7"/>
<dbReference type="Proteomes" id="UP000434957">
    <property type="component" value="Unassembled WGS sequence"/>
</dbReference>
<feature type="compositionally biased region" description="Polar residues" evidence="1">
    <location>
        <begin position="88"/>
        <end position="98"/>
    </location>
</feature>
<evidence type="ECO:0000313" key="3">
    <source>
        <dbReference type="EMBL" id="KAE9052001.1"/>
    </source>
</evidence>
<feature type="region of interest" description="Disordered" evidence="1">
    <location>
        <begin position="528"/>
        <end position="548"/>
    </location>
</feature>